<dbReference type="EnsemblPlants" id="Pp3c11_6300V3.1">
    <property type="protein sequence ID" value="Pp3c11_6300V3.1"/>
    <property type="gene ID" value="Pp3c11_6300"/>
</dbReference>
<accession>A0A2K1JTN8</accession>
<feature type="domain" description="B box-type" evidence="4">
    <location>
        <begin position="3"/>
        <end position="49"/>
    </location>
</feature>
<dbReference type="InterPro" id="IPR036915">
    <property type="entry name" value="Cyclin-like_sf"/>
</dbReference>
<dbReference type="CDD" id="cd19821">
    <property type="entry name" value="Bbox1_BBX-like"/>
    <property type="match status" value="1"/>
</dbReference>
<dbReference type="OrthoDB" id="153872at2759"/>
<dbReference type="EnsemblPlants" id="Pp3c11_6300V3.2">
    <property type="protein sequence ID" value="Pp3c11_6300V3.2"/>
    <property type="gene ID" value="Pp3c11_6300"/>
</dbReference>
<dbReference type="SUPFAM" id="SSF47954">
    <property type="entry name" value="Cyclin-like"/>
    <property type="match status" value="1"/>
</dbReference>
<protein>
    <recommendedName>
        <fullName evidence="4">B box-type domain-containing protein</fullName>
    </recommendedName>
</protein>
<dbReference type="Gramene" id="Pp3c11_6300V3.1">
    <property type="protein sequence ID" value="Pp3c11_6300V3.1"/>
    <property type="gene ID" value="Pp3c11_6300"/>
</dbReference>
<proteinExistence type="predicted"/>
<evidence type="ECO:0000313" key="5">
    <source>
        <dbReference type="EMBL" id="PNR44895.1"/>
    </source>
</evidence>
<dbReference type="RefSeq" id="XP_024388367.1">
    <property type="nucleotide sequence ID" value="XM_024532599.2"/>
</dbReference>
<dbReference type="GO" id="GO:0008270">
    <property type="term" value="F:zinc ion binding"/>
    <property type="evidence" value="ECO:0007669"/>
    <property type="project" value="InterPro"/>
</dbReference>
<keyword evidence="1" id="KW-0479">Metal-binding</keyword>
<dbReference type="PANTHER" id="PTHR31717:SF60">
    <property type="entry name" value="B-BOX TYPE ZINC FINGER FAMILY PROTEIN"/>
    <property type="match status" value="1"/>
</dbReference>
<dbReference type="Proteomes" id="UP000006727">
    <property type="component" value="Chromosome 11"/>
</dbReference>
<keyword evidence="7" id="KW-1185">Reference proteome</keyword>
<name>A0A2K1JTN8_PHYPA</name>
<dbReference type="InterPro" id="IPR049808">
    <property type="entry name" value="CONSTANS-like_Bbox1"/>
</dbReference>
<gene>
    <name evidence="6" type="primary">LOC112288438</name>
    <name evidence="5" type="ORF">PHYPA_014665</name>
</gene>
<reference evidence="5 7" key="2">
    <citation type="journal article" date="2018" name="Plant J.">
        <title>The Physcomitrella patens chromosome-scale assembly reveals moss genome structure and evolution.</title>
        <authorList>
            <person name="Lang D."/>
            <person name="Ullrich K.K."/>
            <person name="Murat F."/>
            <person name="Fuchs J."/>
            <person name="Jenkins J."/>
            <person name="Haas F.B."/>
            <person name="Piednoel M."/>
            <person name="Gundlach H."/>
            <person name="Van Bel M."/>
            <person name="Meyberg R."/>
            <person name="Vives C."/>
            <person name="Morata J."/>
            <person name="Symeonidi A."/>
            <person name="Hiss M."/>
            <person name="Muchero W."/>
            <person name="Kamisugi Y."/>
            <person name="Saleh O."/>
            <person name="Blanc G."/>
            <person name="Decker E.L."/>
            <person name="van Gessel N."/>
            <person name="Grimwood J."/>
            <person name="Hayes R.D."/>
            <person name="Graham S.W."/>
            <person name="Gunter L.E."/>
            <person name="McDaniel S.F."/>
            <person name="Hoernstein S.N.W."/>
            <person name="Larsson A."/>
            <person name="Li F.W."/>
            <person name="Perroud P.F."/>
            <person name="Phillips J."/>
            <person name="Ranjan P."/>
            <person name="Rokshar D.S."/>
            <person name="Rothfels C.J."/>
            <person name="Schneider L."/>
            <person name="Shu S."/>
            <person name="Stevenson D.W."/>
            <person name="Thummler F."/>
            <person name="Tillich M."/>
            <person name="Villarreal Aguilar J.C."/>
            <person name="Widiez T."/>
            <person name="Wong G.K."/>
            <person name="Wymore A."/>
            <person name="Zhang Y."/>
            <person name="Zimmer A.D."/>
            <person name="Quatrano R.S."/>
            <person name="Mayer K.F.X."/>
            <person name="Goodstein D."/>
            <person name="Casacuberta J.M."/>
            <person name="Vandepoele K."/>
            <person name="Reski R."/>
            <person name="Cuming A.C."/>
            <person name="Tuskan G.A."/>
            <person name="Maumus F."/>
            <person name="Salse J."/>
            <person name="Schmutz J."/>
            <person name="Rensing S.A."/>
        </authorList>
    </citation>
    <scope>NUCLEOTIDE SEQUENCE [LARGE SCALE GENOMIC DNA]</scope>
    <source>
        <strain evidence="6 7">cv. Gransden 2004</strain>
    </source>
</reference>
<evidence type="ECO:0000313" key="7">
    <source>
        <dbReference type="Proteomes" id="UP000006727"/>
    </source>
</evidence>
<dbReference type="InterPro" id="IPR000315">
    <property type="entry name" value="Znf_B-box"/>
</dbReference>
<dbReference type="Gramene" id="Pp3c11_6300V3.2">
    <property type="protein sequence ID" value="Pp3c11_6300V3.2"/>
    <property type="gene ID" value="Pp3c11_6300"/>
</dbReference>
<reference evidence="5 7" key="1">
    <citation type="journal article" date="2008" name="Science">
        <title>The Physcomitrella genome reveals evolutionary insights into the conquest of land by plants.</title>
        <authorList>
            <person name="Rensing S."/>
            <person name="Lang D."/>
            <person name="Zimmer A."/>
            <person name="Terry A."/>
            <person name="Salamov A."/>
            <person name="Shapiro H."/>
            <person name="Nishiyama T."/>
            <person name="Perroud P.-F."/>
            <person name="Lindquist E."/>
            <person name="Kamisugi Y."/>
            <person name="Tanahashi T."/>
            <person name="Sakakibara K."/>
            <person name="Fujita T."/>
            <person name="Oishi K."/>
            <person name="Shin-I T."/>
            <person name="Kuroki Y."/>
            <person name="Toyoda A."/>
            <person name="Suzuki Y."/>
            <person name="Hashimoto A."/>
            <person name="Yamaguchi K."/>
            <person name="Sugano A."/>
            <person name="Kohara Y."/>
            <person name="Fujiyama A."/>
            <person name="Anterola A."/>
            <person name="Aoki S."/>
            <person name="Ashton N."/>
            <person name="Barbazuk W.B."/>
            <person name="Barker E."/>
            <person name="Bennetzen J."/>
            <person name="Bezanilla M."/>
            <person name="Blankenship R."/>
            <person name="Cho S.H."/>
            <person name="Dutcher S."/>
            <person name="Estelle M."/>
            <person name="Fawcett J.A."/>
            <person name="Gundlach H."/>
            <person name="Hanada K."/>
            <person name="Heyl A."/>
            <person name="Hicks K.A."/>
            <person name="Hugh J."/>
            <person name="Lohr M."/>
            <person name="Mayer K."/>
            <person name="Melkozernov A."/>
            <person name="Murata T."/>
            <person name="Nelson D."/>
            <person name="Pils B."/>
            <person name="Prigge M."/>
            <person name="Reiss B."/>
            <person name="Renner T."/>
            <person name="Rombauts S."/>
            <person name="Rushton P."/>
            <person name="Sanderfoot A."/>
            <person name="Schween G."/>
            <person name="Shiu S.-H."/>
            <person name="Stueber K."/>
            <person name="Theodoulou F.L."/>
            <person name="Tu H."/>
            <person name="Van de Peer Y."/>
            <person name="Verrier P.J."/>
            <person name="Waters E."/>
            <person name="Wood A."/>
            <person name="Yang L."/>
            <person name="Cove D."/>
            <person name="Cuming A."/>
            <person name="Hasebe M."/>
            <person name="Lucas S."/>
            <person name="Mishler D.B."/>
            <person name="Reski R."/>
            <person name="Grigoriev I."/>
            <person name="Quatrano R.S."/>
            <person name="Boore J.L."/>
        </authorList>
    </citation>
    <scope>NUCLEOTIDE SEQUENCE [LARGE SCALE GENOMIC DNA]</scope>
    <source>
        <strain evidence="6 7">cv. Gransden 2004</strain>
    </source>
</reference>
<evidence type="ECO:0000259" key="4">
    <source>
        <dbReference type="SMART" id="SM00336"/>
    </source>
</evidence>
<dbReference type="PANTHER" id="PTHR31717">
    <property type="entry name" value="ZINC FINGER PROTEIN CONSTANS-LIKE 10"/>
    <property type="match status" value="1"/>
</dbReference>
<evidence type="ECO:0000256" key="1">
    <source>
        <dbReference type="ARBA" id="ARBA00022723"/>
    </source>
</evidence>
<dbReference type="PaxDb" id="3218-PP1S364_14V6.1"/>
<evidence type="ECO:0000256" key="2">
    <source>
        <dbReference type="ARBA" id="ARBA00022833"/>
    </source>
</evidence>
<sequence>MAKMHRGCELCDSVACLYCSADEAYICWTCDAKVHGANFLVARHTRSVLCGTCGISTPWRISGANPTPLTGFCTDCSQGESQGECTTYKDGTVLDSRRVALRLIPGVVERSDSVCESGCSSSIRKICEGVEGVEGTLPPSLCASSLSQLSSGDMGSNRSDQASPSSGICQSLKRKRSFECCSGESSPQSKQIATRTTEDVKRTATHSQCECDSVSSSSLGCRTSPTHAHQDPFFETRDCIRSQPQAFRSSSRALTTLLTSSTKRHRMEDRTQMRPSFPRNQQQAVLSTSRLMRMLAKWHWDLHLSSPGTVPLALRIFRKATRTMALDVLSSSGVRVTLAACLRLAAAFDEAQITVPKASEVAACARVSTRKLVMTEIQLLAILRWRRCPIWAGVRR</sequence>
<evidence type="ECO:0000256" key="3">
    <source>
        <dbReference type="SAM" id="MobiDB-lite"/>
    </source>
</evidence>
<evidence type="ECO:0000313" key="6">
    <source>
        <dbReference type="EnsemblPlants" id="Pp3c11_6300V3.1"/>
    </source>
</evidence>
<reference evidence="6" key="3">
    <citation type="submission" date="2020-12" db="UniProtKB">
        <authorList>
            <consortium name="EnsemblPlants"/>
        </authorList>
    </citation>
    <scope>IDENTIFICATION</scope>
</reference>
<feature type="region of interest" description="Disordered" evidence="3">
    <location>
        <begin position="262"/>
        <end position="281"/>
    </location>
</feature>
<dbReference type="EMBL" id="ABEU02000011">
    <property type="protein sequence ID" value="PNR44895.1"/>
    <property type="molecule type" value="Genomic_DNA"/>
</dbReference>
<keyword evidence="2" id="KW-0862">Zinc</keyword>
<dbReference type="KEGG" id="ppp:112288438"/>
<organism evidence="5">
    <name type="scientific">Physcomitrium patens</name>
    <name type="common">Spreading-leaved earth moss</name>
    <name type="synonym">Physcomitrella patens</name>
    <dbReference type="NCBI Taxonomy" id="3218"/>
    <lineage>
        <taxon>Eukaryota</taxon>
        <taxon>Viridiplantae</taxon>
        <taxon>Streptophyta</taxon>
        <taxon>Embryophyta</taxon>
        <taxon>Bryophyta</taxon>
        <taxon>Bryophytina</taxon>
        <taxon>Bryopsida</taxon>
        <taxon>Funariidae</taxon>
        <taxon>Funariales</taxon>
        <taxon>Funariaceae</taxon>
        <taxon>Physcomitrium</taxon>
    </lineage>
</organism>
<dbReference type="GeneID" id="112288438"/>
<dbReference type="AlphaFoldDB" id="A0A2K1JTN8"/>
<dbReference type="SMART" id="SM00336">
    <property type="entry name" value="BBOX"/>
    <property type="match status" value="1"/>
</dbReference>